<dbReference type="Proteomes" id="UP001595847">
    <property type="component" value="Unassembled WGS sequence"/>
</dbReference>
<protein>
    <submittedName>
        <fullName evidence="2">Exonuclease SbcC</fullName>
    </submittedName>
</protein>
<feature type="compositionally biased region" description="Basic and acidic residues" evidence="1">
    <location>
        <begin position="449"/>
        <end position="462"/>
    </location>
</feature>
<dbReference type="GO" id="GO:0004527">
    <property type="term" value="F:exonuclease activity"/>
    <property type="evidence" value="ECO:0007669"/>
    <property type="project" value="UniProtKB-KW"/>
</dbReference>
<feature type="compositionally biased region" description="Low complexity" evidence="1">
    <location>
        <begin position="58"/>
        <end position="87"/>
    </location>
</feature>
<keyword evidence="2" id="KW-0378">Hydrolase</keyword>
<gene>
    <name evidence="2" type="ORF">ACFOVU_01720</name>
</gene>
<accession>A0ABV8FI21</accession>
<keyword evidence="3" id="KW-1185">Reference proteome</keyword>
<feature type="non-terminal residue" evidence="2">
    <location>
        <position position="750"/>
    </location>
</feature>
<comment type="caution">
    <text evidence="2">The sequence shown here is derived from an EMBL/GenBank/DDBJ whole genome shotgun (WGS) entry which is preliminary data.</text>
</comment>
<feature type="region of interest" description="Disordered" evidence="1">
    <location>
        <begin position="184"/>
        <end position="214"/>
    </location>
</feature>
<feature type="compositionally biased region" description="Low complexity" evidence="1">
    <location>
        <begin position="17"/>
        <end position="30"/>
    </location>
</feature>
<proteinExistence type="predicted"/>
<evidence type="ECO:0000256" key="1">
    <source>
        <dbReference type="SAM" id="MobiDB-lite"/>
    </source>
</evidence>
<feature type="region of interest" description="Disordered" evidence="1">
    <location>
        <begin position="449"/>
        <end position="478"/>
    </location>
</feature>
<organism evidence="2 3">
    <name type="scientific">Nocardiopsis sediminis</name>
    <dbReference type="NCBI Taxonomy" id="1778267"/>
    <lineage>
        <taxon>Bacteria</taxon>
        <taxon>Bacillati</taxon>
        <taxon>Actinomycetota</taxon>
        <taxon>Actinomycetes</taxon>
        <taxon>Streptosporangiales</taxon>
        <taxon>Nocardiopsidaceae</taxon>
        <taxon>Nocardiopsis</taxon>
    </lineage>
</organism>
<evidence type="ECO:0000313" key="2">
    <source>
        <dbReference type="EMBL" id="MFC3994617.1"/>
    </source>
</evidence>
<name>A0ABV8FI21_9ACTN</name>
<evidence type="ECO:0000313" key="3">
    <source>
        <dbReference type="Proteomes" id="UP001595847"/>
    </source>
</evidence>
<feature type="region of interest" description="Disordered" evidence="1">
    <location>
        <begin position="231"/>
        <end position="254"/>
    </location>
</feature>
<keyword evidence="2" id="KW-0269">Exonuclease</keyword>
<reference evidence="3" key="1">
    <citation type="journal article" date="2019" name="Int. J. Syst. Evol. Microbiol.">
        <title>The Global Catalogue of Microorganisms (GCM) 10K type strain sequencing project: providing services to taxonomists for standard genome sequencing and annotation.</title>
        <authorList>
            <consortium name="The Broad Institute Genomics Platform"/>
            <consortium name="The Broad Institute Genome Sequencing Center for Infectious Disease"/>
            <person name="Wu L."/>
            <person name="Ma J."/>
        </authorList>
    </citation>
    <scope>NUCLEOTIDE SEQUENCE [LARGE SCALE GENOMIC DNA]</scope>
    <source>
        <strain evidence="3">TBRC 1826</strain>
    </source>
</reference>
<dbReference type="EMBL" id="JBHSBH010000003">
    <property type="protein sequence ID" value="MFC3994617.1"/>
    <property type="molecule type" value="Genomic_DNA"/>
</dbReference>
<sequence>MTDASASERTADPTPPGGANDPGAADAAQDGTGGWVVTPPAGVRGADLLDDPGSAALGGTRAPAPRTGRAADVLDASRAGGSPASGGTKAEPARPEAGADPSPGDPTPAHARTRHRLTRAGIQNVWQYDDHVFHFADGRLLLRGRNGAGKSKALEMLLPFLLDGDARRLDTTGTSRTSLRWLLLDGRTPPPEDDTAEGTDTGDTAGPGEGEDTEPATAILGYLWVEFTRDPAAEDTPDGAGTPDDGGRPGRITLGAAITASPGTDARSVFFVTGRAVGTDLHLIADGRPMPIDRLRTEVGPENCYDTAVSYRARVMRELFGIDDPVRYRNLIHLLYRLRRPTIGERLEAGELVSVLAEALPPMDDTVLDEMARNISDLEEARARLGSLTSAKEQVASFLTDYRGYLHGRLRAQARVVRDQIDAHRDRDTEVDRLREELDRLVGVESGVQEERDRLRRTRDTAASDAGTLTAGGSAPAPTEYEHQARHAAVAAYIRAAEATWAAADYALSAEEQAKEGIAGDIAAIERALTELRRLNGRLAESARAGGVATAAQAQVPHPVPTTLAPRESVTHVDLQGLEQAVERDPVAGVDVVELRARLAELHDLFGRADTEAAERIAVAAELRERAVERAAAERREAALDSEAEAADAALERAKERERAAIDTVRTASADYAAAVRDWSARLRAAAADHDITDALAALDEGVELPLTDELRVLDADVPAGIADRAHSAVDPLLHELRTRRDTAVGEERE</sequence>
<keyword evidence="2" id="KW-0540">Nuclease</keyword>
<feature type="region of interest" description="Disordered" evidence="1">
    <location>
        <begin position="1"/>
        <end position="111"/>
    </location>
</feature>